<dbReference type="PANTHER" id="PTHR28262">
    <property type="entry name" value="DASH COMPLEX SUBUNIT SPC19"/>
    <property type="match status" value="1"/>
</dbReference>
<evidence type="ECO:0000256" key="12">
    <source>
        <dbReference type="ARBA" id="ARBA00032583"/>
    </source>
</evidence>
<name>A0A9P6KEG1_9FUNG</name>
<keyword evidence="15" id="KW-1185">Reference proteome</keyword>
<keyword evidence="9" id="KW-0206">Cytoskeleton</keyword>
<dbReference type="GO" id="GO:0042729">
    <property type="term" value="C:DASH complex"/>
    <property type="evidence" value="ECO:0007669"/>
    <property type="project" value="InterPro"/>
</dbReference>
<keyword evidence="6" id="KW-0158">Chromosome</keyword>
<evidence type="ECO:0000256" key="2">
    <source>
        <dbReference type="ARBA" id="ARBA00004186"/>
    </source>
</evidence>
<dbReference type="InterPro" id="IPR013251">
    <property type="entry name" value="DASH_Spc19"/>
</dbReference>
<dbReference type="Pfam" id="PF08287">
    <property type="entry name" value="DASH_Spc19"/>
    <property type="match status" value="1"/>
</dbReference>
<sequence>MDQQGIGHGGYGFSHAGHGLGSSVGSRYSQSNNPRRTLAPSTQGSGLSYLPSLQRCVATLEESTQRLKSTVAILDEATAGYPRLKAITSHKKQYELVSEQDVTNAQSEVAKDVEPQLIMVTEKATQIVLQLEQKEYQLMDSIQLAKTMAEQRTQRQKAARSGLSSIKKLQSLTKRKEELSRTVTELDTVIEQKRYEFHELVRKEEARGSSNPAKRLKLTAERESRDLDKKEEEKRKEINRRQLELESIRKKIDEKRRSLINLRRVADTQTNNPPAHKNFDPSGPWKMYSSHYNFLGGAIQTELRVDTRDKNTYEETFERIFKLYEAELDPKQSKTDKEMDELTKDKSRKMAQLRNLCRQLFPDECIGQTMVRLLELLIENPHHEVYHRDLVQSEFPPEEERRHNLGRVMTILKQFGVIEPMLETVVDPEGEEGQEPKEQLVLRIKFEDNTLEDQGVEESADDLGSDLQ</sequence>
<feature type="compositionally biased region" description="Polar residues" evidence="13">
    <location>
        <begin position="23"/>
        <end position="46"/>
    </location>
</feature>
<proteinExistence type="inferred from homology"/>
<evidence type="ECO:0000256" key="13">
    <source>
        <dbReference type="SAM" id="MobiDB-lite"/>
    </source>
</evidence>
<comment type="caution">
    <text evidence="14">The sequence shown here is derived from an EMBL/GenBank/DDBJ whole genome shotgun (WGS) entry which is preliminary data.</text>
</comment>
<evidence type="ECO:0000256" key="6">
    <source>
        <dbReference type="ARBA" id="ARBA00022454"/>
    </source>
</evidence>
<feature type="region of interest" description="Disordered" evidence="13">
    <location>
        <begin position="203"/>
        <end position="237"/>
    </location>
</feature>
<dbReference type="Proteomes" id="UP000780801">
    <property type="component" value="Unassembled WGS sequence"/>
</dbReference>
<evidence type="ECO:0000256" key="9">
    <source>
        <dbReference type="ARBA" id="ARBA00023212"/>
    </source>
</evidence>
<dbReference type="AlphaFoldDB" id="A0A9P6KEG1"/>
<keyword evidence="10" id="KW-0539">Nucleus</keyword>
<evidence type="ECO:0000313" key="14">
    <source>
        <dbReference type="EMBL" id="KAF9581725.1"/>
    </source>
</evidence>
<dbReference type="GO" id="GO:0005876">
    <property type="term" value="C:spindle microtubule"/>
    <property type="evidence" value="ECO:0007669"/>
    <property type="project" value="InterPro"/>
</dbReference>
<dbReference type="PANTHER" id="PTHR28262:SF1">
    <property type="entry name" value="DASH COMPLEX SUBUNIT SPC19"/>
    <property type="match status" value="1"/>
</dbReference>
<keyword evidence="7" id="KW-0963">Cytoplasm</keyword>
<evidence type="ECO:0000256" key="4">
    <source>
        <dbReference type="ARBA" id="ARBA00008952"/>
    </source>
</evidence>
<comment type="subcellular location">
    <subcellularLocation>
        <location evidence="3">Chromosome</location>
        <location evidence="3">Centromere</location>
        <location evidence="3">Kinetochore</location>
    </subcellularLocation>
    <subcellularLocation>
        <location evidence="2">Cytoplasm</location>
        <location evidence="2">Cytoskeleton</location>
        <location evidence="2">Spindle</location>
    </subcellularLocation>
    <subcellularLocation>
        <location evidence="1">Nucleus</location>
    </subcellularLocation>
</comment>
<evidence type="ECO:0000256" key="1">
    <source>
        <dbReference type="ARBA" id="ARBA00004123"/>
    </source>
</evidence>
<reference evidence="14" key="1">
    <citation type="journal article" date="2020" name="Fungal Divers.">
        <title>Resolving the Mortierellaceae phylogeny through synthesis of multi-gene phylogenetics and phylogenomics.</title>
        <authorList>
            <person name="Vandepol N."/>
            <person name="Liber J."/>
            <person name="Desiro A."/>
            <person name="Na H."/>
            <person name="Kennedy M."/>
            <person name="Barry K."/>
            <person name="Grigoriev I.V."/>
            <person name="Miller A.N."/>
            <person name="O'Donnell K."/>
            <person name="Stajich J.E."/>
            <person name="Bonito G."/>
        </authorList>
    </citation>
    <scope>NUCLEOTIDE SEQUENCE</scope>
    <source>
        <strain evidence="14">KOD1015</strain>
    </source>
</reference>
<feature type="region of interest" description="Disordered" evidence="13">
    <location>
        <begin position="22"/>
        <end position="46"/>
    </location>
</feature>
<evidence type="ECO:0000256" key="7">
    <source>
        <dbReference type="ARBA" id="ARBA00022490"/>
    </source>
</evidence>
<evidence type="ECO:0000256" key="8">
    <source>
        <dbReference type="ARBA" id="ARBA00022838"/>
    </source>
</evidence>
<dbReference type="OrthoDB" id="5390at2759"/>
<evidence type="ECO:0000256" key="10">
    <source>
        <dbReference type="ARBA" id="ARBA00023242"/>
    </source>
</evidence>
<keyword evidence="8" id="KW-0995">Kinetochore</keyword>
<protein>
    <recommendedName>
        <fullName evidence="5">DASH complex subunit SPC19</fullName>
    </recommendedName>
    <alternativeName>
        <fullName evidence="12">Outer kinetochore protein SPC19</fullName>
    </alternativeName>
</protein>
<evidence type="ECO:0000256" key="5">
    <source>
        <dbReference type="ARBA" id="ARBA00016329"/>
    </source>
</evidence>
<evidence type="ECO:0000313" key="15">
    <source>
        <dbReference type="Proteomes" id="UP000780801"/>
    </source>
</evidence>
<feature type="compositionally biased region" description="Basic and acidic residues" evidence="13">
    <location>
        <begin position="218"/>
        <end position="237"/>
    </location>
</feature>
<gene>
    <name evidence="14" type="ORF">BGW38_001156</name>
</gene>
<keyword evidence="11" id="KW-0137">Centromere</keyword>
<evidence type="ECO:0000256" key="3">
    <source>
        <dbReference type="ARBA" id="ARBA00004629"/>
    </source>
</evidence>
<dbReference type="GO" id="GO:0008608">
    <property type="term" value="P:attachment of spindle microtubules to kinetochore"/>
    <property type="evidence" value="ECO:0007669"/>
    <property type="project" value="InterPro"/>
</dbReference>
<organism evidence="14 15">
    <name type="scientific">Lunasporangiospora selenospora</name>
    <dbReference type="NCBI Taxonomy" id="979761"/>
    <lineage>
        <taxon>Eukaryota</taxon>
        <taxon>Fungi</taxon>
        <taxon>Fungi incertae sedis</taxon>
        <taxon>Mucoromycota</taxon>
        <taxon>Mortierellomycotina</taxon>
        <taxon>Mortierellomycetes</taxon>
        <taxon>Mortierellales</taxon>
        <taxon>Mortierellaceae</taxon>
        <taxon>Lunasporangiospora</taxon>
    </lineage>
</organism>
<comment type="similarity">
    <text evidence="4">Belongs to the DASH complex SPC19 family.</text>
</comment>
<dbReference type="EMBL" id="JAABOA010001350">
    <property type="protein sequence ID" value="KAF9581725.1"/>
    <property type="molecule type" value="Genomic_DNA"/>
</dbReference>
<evidence type="ECO:0000256" key="11">
    <source>
        <dbReference type="ARBA" id="ARBA00023328"/>
    </source>
</evidence>
<accession>A0A9P6KEG1</accession>